<organism evidence="2 3">
    <name type="scientific">Vitis vinifera</name>
    <name type="common">Grape</name>
    <dbReference type="NCBI Taxonomy" id="29760"/>
    <lineage>
        <taxon>Eukaryota</taxon>
        <taxon>Viridiplantae</taxon>
        <taxon>Streptophyta</taxon>
        <taxon>Embryophyta</taxon>
        <taxon>Tracheophyta</taxon>
        <taxon>Spermatophyta</taxon>
        <taxon>Magnoliopsida</taxon>
        <taxon>eudicotyledons</taxon>
        <taxon>Gunneridae</taxon>
        <taxon>Pentapetalae</taxon>
        <taxon>rosids</taxon>
        <taxon>Vitales</taxon>
        <taxon>Vitaceae</taxon>
        <taxon>Viteae</taxon>
        <taxon>Vitis</taxon>
    </lineage>
</organism>
<protein>
    <submittedName>
        <fullName evidence="2">Uncharacterized protein</fullName>
    </submittedName>
</protein>
<comment type="caution">
    <text evidence="2">The sequence shown here is derived from an EMBL/GenBank/DDBJ whole genome shotgun (WGS) entry which is preliminary data.</text>
</comment>
<accession>A0A438DYR4</accession>
<reference evidence="2 3" key="1">
    <citation type="journal article" date="2018" name="PLoS Genet.">
        <title>Population sequencing reveals clonal diversity and ancestral inbreeding in the grapevine cultivar Chardonnay.</title>
        <authorList>
            <person name="Roach M.J."/>
            <person name="Johnson D.L."/>
            <person name="Bohlmann J."/>
            <person name="van Vuuren H.J."/>
            <person name="Jones S.J."/>
            <person name="Pretorius I.S."/>
            <person name="Schmidt S.A."/>
            <person name="Borneman A.R."/>
        </authorList>
    </citation>
    <scope>NUCLEOTIDE SEQUENCE [LARGE SCALE GENOMIC DNA]</scope>
    <source>
        <strain evidence="3">cv. Chardonnay</strain>
        <tissue evidence="2">Leaf</tissue>
    </source>
</reference>
<evidence type="ECO:0000313" key="3">
    <source>
        <dbReference type="Proteomes" id="UP000288805"/>
    </source>
</evidence>
<dbReference type="EMBL" id="QGNW01001456">
    <property type="protein sequence ID" value="RVW40635.1"/>
    <property type="molecule type" value="Genomic_DNA"/>
</dbReference>
<dbReference type="Proteomes" id="UP000288805">
    <property type="component" value="Unassembled WGS sequence"/>
</dbReference>
<evidence type="ECO:0000256" key="1">
    <source>
        <dbReference type="SAM" id="MobiDB-lite"/>
    </source>
</evidence>
<dbReference type="AlphaFoldDB" id="A0A438DYR4"/>
<gene>
    <name evidence="2" type="ORF">CK203_079140</name>
</gene>
<feature type="region of interest" description="Disordered" evidence="1">
    <location>
        <begin position="1"/>
        <end position="34"/>
    </location>
</feature>
<proteinExistence type="predicted"/>
<sequence>MTKYGMTTKKDSSTLEVTSTQEAPIPSKNGGSDDAAFLITKHKLNGAVPQPMKEDRKFKGWKVENNMVMS</sequence>
<name>A0A438DYR4_VITVI</name>
<evidence type="ECO:0000313" key="2">
    <source>
        <dbReference type="EMBL" id="RVW40635.1"/>
    </source>
</evidence>